<feature type="transmembrane region" description="Helical" evidence="1">
    <location>
        <begin position="46"/>
        <end position="63"/>
    </location>
</feature>
<keyword evidence="1" id="KW-1133">Transmembrane helix</keyword>
<feature type="transmembrane region" description="Helical" evidence="1">
    <location>
        <begin position="302"/>
        <end position="322"/>
    </location>
</feature>
<proteinExistence type="predicted"/>
<organism evidence="2 3">
    <name type="scientific">Robiginitalea marina</name>
    <dbReference type="NCBI Taxonomy" id="2954105"/>
    <lineage>
        <taxon>Bacteria</taxon>
        <taxon>Pseudomonadati</taxon>
        <taxon>Bacteroidota</taxon>
        <taxon>Flavobacteriia</taxon>
        <taxon>Flavobacteriales</taxon>
        <taxon>Flavobacteriaceae</taxon>
        <taxon>Robiginitalea</taxon>
    </lineage>
</organism>
<evidence type="ECO:0000313" key="2">
    <source>
        <dbReference type="EMBL" id="MCO5724221.1"/>
    </source>
</evidence>
<dbReference type="RefSeq" id="WP_252740602.1">
    <property type="nucleotide sequence ID" value="NZ_JAMXIB010000003.1"/>
</dbReference>
<keyword evidence="1" id="KW-0472">Membrane</keyword>
<accession>A0ABT1AW40</accession>
<dbReference type="Proteomes" id="UP001206312">
    <property type="component" value="Unassembled WGS sequence"/>
</dbReference>
<gene>
    <name evidence="2" type="ORF">NG653_05105</name>
</gene>
<keyword evidence="1" id="KW-0812">Transmembrane</keyword>
<protein>
    <recommendedName>
        <fullName evidence="4">Polysaccharide chain length determinant N-terminal domain-containing protein</fullName>
    </recommendedName>
</protein>
<evidence type="ECO:0008006" key="4">
    <source>
        <dbReference type="Google" id="ProtNLM"/>
    </source>
</evidence>
<dbReference type="EMBL" id="JAMXIB010000003">
    <property type="protein sequence ID" value="MCO5724221.1"/>
    <property type="molecule type" value="Genomic_DNA"/>
</dbReference>
<sequence>MATPGTKPPETSDEIDLGQLFKLIGKGFQKMFRGFLLIYLYFKRNFFWFAGLGVLGVLTGYLVNRLVEPLQKLDVIVTPNLDNRNYLYDVVAELQSNLKAKDTAFLRSQGIPVNSVEGFDLEITDLRTKSTNTPGDSELLELMKDFGNSPAIGDLVREALREKTTKDHRITFYFKDPIAGEAIAGKFMEYFNTNAYYSQLLETQRKNAQERIQRNDSLVKQIDQLINNYTEQMNREQGGTEGRLVLENQEPLNVPSLFELKNQLIRDTEAKRLELDMKQEAITIVSFGKPHKVIKPLALKNIVLFPLLFIGGFLVVSMVRYLNRKSMELIPNK</sequence>
<evidence type="ECO:0000256" key="1">
    <source>
        <dbReference type="SAM" id="Phobius"/>
    </source>
</evidence>
<evidence type="ECO:0000313" key="3">
    <source>
        <dbReference type="Proteomes" id="UP001206312"/>
    </source>
</evidence>
<keyword evidence="3" id="KW-1185">Reference proteome</keyword>
<comment type="caution">
    <text evidence="2">The sequence shown here is derived from an EMBL/GenBank/DDBJ whole genome shotgun (WGS) entry which is preliminary data.</text>
</comment>
<name>A0ABT1AW40_9FLAO</name>
<reference evidence="2 3" key="1">
    <citation type="submission" date="2022-06" db="EMBL/GenBank/DDBJ databases">
        <authorList>
            <person name="Xuan X."/>
        </authorList>
    </citation>
    <scope>NUCLEOTIDE SEQUENCE [LARGE SCALE GENOMIC DNA]</scope>
    <source>
        <strain evidence="2 3">2V75</strain>
    </source>
</reference>